<feature type="compositionally biased region" description="Low complexity" evidence="2">
    <location>
        <begin position="208"/>
        <end position="223"/>
    </location>
</feature>
<dbReference type="InterPro" id="IPR000253">
    <property type="entry name" value="FHA_dom"/>
</dbReference>
<reference evidence="4" key="1">
    <citation type="submission" date="2022-10" db="EMBL/GenBank/DDBJ databases">
        <title>The complete genomes of actinobacterial strains from the NBC collection.</title>
        <authorList>
            <person name="Joergensen T.S."/>
            <person name="Alvarez Arevalo M."/>
            <person name="Sterndorff E.B."/>
            <person name="Faurdal D."/>
            <person name="Vuksanovic O."/>
            <person name="Mourched A.-S."/>
            <person name="Charusanti P."/>
            <person name="Shaw S."/>
            <person name="Blin K."/>
            <person name="Weber T."/>
        </authorList>
    </citation>
    <scope>NUCLEOTIDE SEQUENCE</scope>
    <source>
        <strain evidence="4">NBC_01482</strain>
    </source>
</reference>
<dbReference type="PROSITE" id="PS50006">
    <property type="entry name" value="FHA_DOMAIN"/>
    <property type="match status" value="1"/>
</dbReference>
<organism evidence="4 5">
    <name type="scientific">Nocardia vinacea</name>
    <dbReference type="NCBI Taxonomy" id="96468"/>
    <lineage>
        <taxon>Bacteria</taxon>
        <taxon>Bacillati</taxon>
        <taxon>Actinomycetota</taxon>
        <taxon>Actinomycetes</taxon>
        <taxon>Mycobacteriales</taxon>
        <taxon>Nocardiaceae</taxon>
        <taxon>Nocardia</taxon>
    </lineage>
</organism>
<evidence type="ECO:0000256" key="1">
    <source>
        <dbReference type="ARBA" id="ARBA00022553"/>
    </source>
</evidence>
<dbReference type="InterPro" id="IPR008984">
    <property type="entry name" value="SMAD_FHA_dom_sf"/>
</dbReference>
<dbReference type="SUPFAM" id="SSF49879">
    <property type="entry name" value="SMAD/FHA domain"/>
    <property type="match status" value="1"/>
</dbReference>
<evidence type="ECO:0000256" key="2">
    <source>
        <dbReference type="SAM" id="MobiDB-lite"/>
    </source>
</evidence>
<feature type="domain" description="FHA" evidence="3">
    <location>
        <begin position="532"/>
        <end position="587"/>
    </location>
</feature>
<dbReference type="Proteomes" id="UP001432062">
    <property type="component" value="Chromosome"/>
</dbReference>
<keyword evidence="1" id="KW-0597">Phosphoprotein</keyword>
<feature type="compositionally biased region" description="Polar residues" evidence="2">
    <location>
        <begin position="246"/>
        <end position="259"/>
    </location>
</feature>
<feature type="compositionally biased region" description="Polar residues" evidence="2">
    <location>
        <begin position="390"/>
        <end position="403"/>
    </location>
</feature>
<feature type="compositionally biased region" description="Low complexity" evidence="2">
    <location>
        <begin position="427"/>
        <end position="440"/>
    </location>
</feature>
<feature type="compositionally biased region" description="Low complexity" evidence="2">
    <location>
        <begin position="162"/>
        <end position="175"/>
    </location>
</feature>
<evidence type="ECO:0000313" key="4">
    <source>
        <dbReference type="EMBL" id="WUV42978.1"/>
    </source>
</evidence>
<protein>
    <submittedName>
        <fullName evidence="4">FHA domain-containing protein</fullName>
    </submittedName>
</protein>
<dbReference type="EMBL" id="CP109441">
    <property type="protein sequence ID" value="WUV42978.1"/>
    <property type="molecule type" value="Genomic_DNA"/>
</dbReference>
<dbReference type="Pfam" id="PF00498">
    <property type="entry name" value="FHA"/>
    <property type="match status" value="1"/>
</dbReference>
<accession>A0ABZ1YIW9</accession>
<keyword evidence="5" id="KW-1185">Reference proteome</keyword>
<dbReference type="Gene3D" id="2.60.200.20">
    <property type="match status" value="1"/>
</dbReference>
<dbReference type="CDD" id="cd00060">
    <property type="entry name" value="FHA"/>
    <property type="match status" value="1"/>
</dbReference>
<evidence type="ECO:0000259" key="3">
    <source>
        <dbReference type="PROSITE" id="PS50006"/>
    </source>
</evidence>
<dbReference type="RefSeq" id="WP_329405572.1">
    <property type="nucleotide sequence ID" value="NZ_CP109441.1"/>
</dbReference>
<feature type="compositionally biased region" description="Polar residues" evidence="2">
    <location>
        <begin position="226"/>
        <end position="235"/>
    </location>
</feature>
<sequence length="639" mass="65443">MRNDASTVGIAPGDGLIARFGAVVVYLAGETPSTDRILGAIEAVADTRHPGAAIAQRLASVVFAGNSEPPPFGVIAPTADGTVILLRGQVSAEIQGAEGTRRLSGARAFTWVDEIVREPVRRITVGADAAFPIHELPRTDLRAGIVPGSGFVLRIAARRTGTSAATRARISGTPTAEPPSTAPAGLEALREPTAKSEPTPTGQRVGTPRPARSAQLSASAQAAESVRSSESTQHSAARGQLAGSPQPATSAQPRASSQTAESVRSSESMRRSAARSAPQGQRPDSASAGNSARPNTTDQPTGTAQATGSAHPTGSLQKPAARSAEADPSAGKARPAGSAHSPRSPQRSAADYDGPTEKAGPTESTHSGWPAQQSDADSADDEPTEKAHPTGSTDSGRSTQRSAGQAVGFGEASDKAGPAGSTADARPGSASSEARPSGSAPSGGSGQVGAPEEISTQAMSAGEREEAAGTRSGVAARPEPIALHKIPALQGLRPRPLRPVGSAKNPENSGVGQLVGALVLADGSAFPLDRPYVVGRSPMIDETVRAATATPLAVPRDRHVSRVHAYVSVDRGKVYVRDAATPAGTFIAAPGADEWTRIGTTPTELHPGWSLRIGQRILTYRTEAHPKHPTEATSKRRRS</sequence>
<feature type="compositionally biased region" description="Polar residues" evidence="2">
    <location>
        <begin position="278"/>
        <end position="316"/>
    </location>
</feature>
<name>A0ABZ1YIW9_9NOCA</name>
<feature type="region of interest" description="Disordered" evidence="2">
    <location>
        <begin position="162"/>
        <end position="479"/>
    </location>
</feature>
<proteinExistence type="predicted"/>
<gene>
    <name evidence="4" type="ORF">OG563_27505</name>
</gene>
<evidence type="ECO:0000313" key="5">
    <source>
        <dbReference type="Proteomes" id="UP001432062"/>
    </source>
</evidence>